<keyword evidence="2" id="KW-1185">Reference proteome</keyword>
<protein>
    <submittedName>
        <fullName evidence="1">Uncharacterized protein</fullName>
    </submittedName>
</protein>
<accession>A0A9D4BHB4</accession>
<dbReference type="Proteomes" id="UP000828390">
    <property type="component" value="Unassembled WGS sequence"/>
</dbReference>
<sequence>MDEGAHRSFITHDMADHLHLKREGSDVINQSAFGDRAQKTQRLDTSKVQLVAGEDPDTCVDCTLHCKTTVQLLPVICYRSSLSPGP</sequence>
<proteinExistence type="predicted"/>
<evidence type="ECO:0000313" key="2">
    <source>
        <dbReference type="Proteomes" id="UP000828390"/>
    </source>
</evidence>
<dbReference type="AlphaFoldDB" id="A0A9D4BHB4"/>
<comment type="caution">
    <text evidence="1">The sequence shown here is derived from an EMBL/GenBank/DDBJ whole genome shotgun (WGS) entry which is preliminary data.</text>
</comment>
<dbReference type="EMBL" id="JAIWYP010000016">
    <property type="protein sequence ID" value="KAH3695560.1"/>
    <property type="molecule type" value="Genomic_DNA"/>
</dbReference>
<evidence type="ECO:0000313" key="1">
    <source>
        <dbReference type="EMBL" id="KAH3695560.1"/>
    </source>
</evidence>
<organism evidence="1 2">
    <name type="scientific">Dreissena polymorpha</name>
    <name type="common">Zebra mussel</name>
    <name type="synonym">Mytilus polymorpha</name>
    <dbReference type="NCBI Taxonomy" id="45954"/>
    <lineage>
        <taxon>Eukaryota</taxon>
        <taxon>Metazoa</taxon>
        <taxon>Spiralia</taxon>
        <taxon>Lophotrochozoa</taxon>
        <taxon>Mollusca</taxon>
        <taxon>Bivalvia</taxon>
        <taxon>Autobranchia</taxon>
        <taxon>Heteroconchia</taxon>
        <taxon>Euheterodonta</taxon>
        <taxon>Imparidentia</taxon>
        <taxon>Neoheterodontei</taxon>
        <taxon>Myida</taxon>
        <taxon>Dreissenoidea</taxon>
        <taxon>Dreissenidae</taxon>
        <taxon>Dreissena</taxon>
    </lineage>
</organism>
<reference evidence="1" key="2">
    <citation type="submission" date="2020-11" db="EMBL/GenBank/DDBJ databases">
        <authorList>
            <person name="McCartney M.A."/>
            <person name="Auch B."/>
            <person name="Kono T."/>
            <person name="Mallez S."/>
            <person name="Becker A."/>
            <person name="Gohl D.M."/>
            <person name="Silverstein K.A.T."/>
            <person name="Koren S."/>
            <person name="Bechman K.B."/>
            <person name="Herman A."/>
            <person name="Abrahante J.E."/>
            <person name="Garbe J."/>
        </authorList>
    </citation>
    <scope>NUCLEOTIDE SEQUENCE</scope>
    <source>
        <strain evidence="1">Duluth1</strain>
        <tissue evidence="1">Whole animal</tissue>
    </source>
</reference>
<reference evidence="1" key="1">
    <citation type="journal article" date="2019" name="bioRxiv">
        <title>The Genome of the Zebra Mussel, Dreissena polymorpha: A Resource for Invasive Species Research.</title>
        <authorList>
            <person name="McCartney M.A."/>
            <person name="Auch B."/>
            <person name="Kono T."/>
            <person name="Mallez S."/>
            <person name="Zhang Y."/>
            <person name="Obille A."/>
            <person name="Becker A."/>
            <person name="Abrahante J.E."/>
            <person name="Garbe J."/>
            <person name="Badalamenti J.P."/>
            <person name="Herman A."/>
            <person name="Mangelson H."/>
            <person name="Liachko I."/>
            <person name="Sullivan S."/>
            <person name="Sone E.D."/>
            <person name="Koren S."/>
            <person name="Silverstein K.A.T."/>
            <person name="Beckman K.B."/>
            <person name="Gohl D.M."/>
        </authorList>
    </citation>
    <scope>NUCLEOTIDE SEQUENCE</scope>
    <source>
        <strain evidence="1">Duluth1</strain>
        <tissue evidence="1">Whole animal</tissue>
    </source>
</reference>
<name>A0A9D4BHB4_DREPO</name>
<gene>
    <name evidence="1" type="ORF">DPMN_083021</name>
</gene>